<feature type="transmembrane region" description="Helical" evidence="1">
    <location>
        <begin position="150"/>
        <end position="172"/>
    </location>
</feature>
<evidence type="ECO:0008006" key="4">
    <source>
        <dbReference type="Google" id="ProtNLM"/>
    </source>
</evidence>
<dbReference type="EMBL" id="CVRB01000007">
    <property type="protein sequence ID" value="CRK85205.1"/>
    <property type="molecule type" value="Genomic_DNA"/>
</dbReference>
<feature type="transmembrane region" description="Helical" evidence="1">
    <location>
        <begin position="61"/>
        <end position="82"/>
    </location>
</feature>
<name>A0A0U1P4I5_9BACI</name>
<proteinExistence type="predicted"/>
<sequence>MHNDIEDTIIERNYDGEVRFAAITAISGALFLLVGTFLHPMHEDPNMPLAAFTEYAADHNWVFSHLMQLSGVALMVASLVLLSRRIVLGPAGAAATLGAVSAVASLAVAAALQAVDGIALKAMVDTWAKAQENAKEALFNSALAVRQIEIGLASIDSLLFGVTVTLYGFVLLKDPHFPKWLGVLALAGGVPTAIAGIVIAYTGFSELDMAINMPANFLLLCWMILLGIYMWRKPSL</sequence>
<keyword evidence="1" id="KW-1133">Transmembrane helix</keyword>
<keyword evidence="1" id="KW-0812">Transmembrane</keyword>
<keyword evidence="1" id="KW-0472">Membrane</keyword>
<feature type="transmembrane region" description="Helical" evidence="1">
    <location>
        <begin position="94"/>
        <end position="115"/>
    </location>
</feature>
<feature type="transmembrane region" description="Helical" evidence="1">
    <location>
        <begin position="184"/>
        <end position="204"/>
    </location>
</feature>
<dbReference type="RefSeq" id="WP_141650924.1">
    <property type="nucleotide sequence ID" value="NZ_CVRB01000007.1"/>
</dbReference>
<dbReference type="Pfam" id="PF14329">
    <property type="entry name" value="DUF4386"/>
    <property type="match status" value="1"/>
</dbReference>
<protein>
    <recommendedName>
        <fullName evidence="4">DUF4386 family protein</fullName>
    </recommendedName>
</protein>
<evidence type="ECO:0000313" key="2">
    <source>
        <dbReference type="EMBL" id="CRK85205.1"/>
    </source>
</evidence>
<dbReference type="OrthoDB" id="6896036at2"/>
<organism evidence="2 3">
    <name type="scientific">Neobacillus massiliamazoniensis</name>
    <dbReference type="NCBI Taxonomy" id="1499688"/>
    <lineage>
        <taxon>Bacteria</taxon>
        <taxon>Bacillati</taxon>
        <taxon>Bacillota</taxon>
        <taxon>Bacilli</taxon>
        <taxon>Bacillales</taxon>
        <taxon>Bacillaceae</taxon>
        <taxon>Neobacillus</taxon>
    </lineage>
</organism>
<dbReference type="AlphaFoldDB" id="A0A0U1P4I5"/>
<keyword evidence="3" id="KW-1185">Reference proteome</keyword>
<dbReference type="STRING" id="1499688.BN000_05277"/>
<feature type="transmembrane region" description="Helical" evidence="1">
    <location>
        <begin position="210"/>
        <end position="231"/>
    </location>
</feature>
<gene>
    <name evidence="2" type="ORF">BN000_05277</name>
</gene>
<evidence type="ECO:0000256" key="1">
    <source>
        <dbReference type="SAM" id="Phobius"/>
    </source>
</evidence>
<accession>A0A0U1P4I5</accession>
<dbReference type="InterPro" id="IPR025495">
    <property type="entry name" value="DUF4386"/>
</dbReference>
<feature type="transmembrane region" description="Helical" evidence="1">
    <location>
        <begin position="20"/>
        <end position="41"/>
    </location>
</feature>
<dbReference type="Proteomes" id="UP000199087">
    <property type="component" value="Unassembled WGS sequence"/>
</dbReference>
<reference evidence="3" key="1">
    <citation type="submission" date="2015-05" db="EMBL/GenBank/DDBJ databases">
        <authorList>
            <person name="Urmite Genomes"/>
        </authorList>
    </citation>
    <scope>NUCLEOTIDE SEQUENCE [LARGE SCALE GENOMIC DNA]</scope>
    <source>
        <strain evidence="3">LF1</strain>
    </source>
</reference>
<evidence type="ECO:0000313" key="3">
    <source>
        <dbReference type="Proteomes" id="UP000199087"/>
    </source>
</evidence>